<dbReference type="PANTHER" id="PTHR42305">
    <property type="entry name" value="MEMBRANE PROTEIN RV1733C-RELATED"/>
    <property type="match status" value="1"/>
</dbReference>
<reference evidence="3 4" key="1">
    <citation type="submission" date="2020-02" db="EMBL/GenBank/DDBJ databases">
        <title>Geodermatophilus sabuli CPCC 205279 I12A-02694.</title>
        <authorList>
            <person name="Jiang Z."/>
        </authorList>
    </citation>
    <scope>NUCLEOTIDE SEQUENCE [LARGE SCALE GENOMIC DNA]</scope>
    <source>
        <strain evidence="3 4">I12A-02694</strain>
    </source>
</reference>
<dbReference type="RefSeq" id="WP_163479466.1">
    <property type="nucleotide sequence ID" value="NZ_JAAGWF010000001.1"/>
</dbReference>
<evidence type="ECO:0000313" key="4">
    <source>
        <dbReference type="Proteomes" id="UP000470246"/>
    </source>
</evidence>
<feature type="transmembrane region" description="Helical" evidence="2">
    <location>
        <begin position="146"/>
        <end position="174"/>
    </location>
</feature>
<gene>
    <name evidence="3" type="ORF">GCU56_00040</name>
</gene>
<keyword evidence="2" id="KW-1133">Transmembrane helix</keyword>
<name>A0A7K3VVZ1_9ACTN</name>
<evidence type="ECO:0000256" key="2">
    <source>
        <dbReference type="SAM" id="Phobius"/>
    </source>
</evidence>
<dbReference type="InterPro" id="IPR039708">
    <property type="entry name" value="MT1774/Rv1733c-like"/>
</dbReference>
<dbReference type="PANTHER" id="PTHR42305:SF1">
    <property type="entry name" value="MEMBRANE PROTEIN RV1733C-RELATED"/>
    <property type="match status" value="1"/>
</dbReference>
<accession>A0A7K3VVZ1</accession>
<dbReference type="AlphaFoldDB" id="A0A7K3VVZ1"/>
<dbReference type="EMBL" id="JAAGWF010000001">
    <property type="protein sequence ID" value="NEK56263.1"/>
    <property type="molecule type" value="Genomic_DNA"/>
</dbReference>
<keyword evidence="2" id="KW-0472">Membrane</keyword>
<keyword evidence="4" id="KW-1185">Reference proteome</keyword>
<comment type="caution">
    <text evidence="3">The sequence shown here is derived from an EMBL/GenBank/DDBJ whole genome shotgun (WGS) entry which is preliminary data.</text>
</comment>
<proteinExistence type="predicted"/>
<feature type="region of interest" description="Disordered" evidence="1">
    <location>
        <begin position="1"/>
        <end position="20"/>
    </location>
</feature>
<keyword evidence="2" id="KW-0812">Transmembrane</keyword>
<dbReference type="Proteomes" id="UP000470246">
    <property type="component" value="Unassembled WGS sequence"/>
</dbReference>
<protein>
    <submittedName>
        <fullName evidence="3">Uncharacterized protein</fullName>
    </submittedName>
</protein>
<sequence length="198" mass="20757">MASDVPGPARSMTRRFTLGRGPLRRGSDRVQVASRVLLLLVVLLSVPVALTVGTVVRGDLLATAEREAGERSPTQAVATEDASASYGTGAAARAVVAARWTAPDGTEVEGDVRGPAGTRPGDVVEIWVTADGRSVDPPMSGRQATLSAVVLATVGWFGALAAAGGGHAAVCWLLDRHRDREWTRGWAAVEPTWTRRVP</sequence>
<organism evidence="3 4">
    <name type="scientific">Geodermatophilus sabuli</name>
    <dbReference type="NCBI Taxonomy" id="1564158"/>
    <lineage>
        <taxon>Bacteria</taxon>
        <taxon>Bacillati</taxon>
        <taxon>Actinomycetota</taxon>
        <taxon>Actinomycetes</taxon>
        <taxon>Geodermatophilales</taxon>
        <taxon>Geodermatophilaceae</taxon>
        <taxon>Geodermatophilus</taxon>
    </lineage>
</organism>
<evidence type="ECO:0000313" key="3">
    <source>
        <dbReference type="EMBL" id="NEK56263.1"/>
    </source>
</evidence>
<feature type="transmembrane region" description="Helical" evidence="2">
    <location>
        <begin position="32"/>
        <end position="56"/>
    </location>
</feature>
<evidence type="ECO:0000256" key="1">
    <source>
        <dbReference type="SAM" id="MobiDB-lite"/>
    </source>
</evidence>